<proteinExistence type="predicted"/>
<dbReference type="Pfam" id="PF04977">
    <property type="entry name" value="DivIC"/>
    <property type="match status" value="1"/>
</dbReference>
<feature type="compositionally biased region" description="Low complexity" evidence="1">
    <location>
        <begin position="123"/>
        <end position="135"/>
    </location>
</feature>
<evidence type="ECO:0000256" key="1">
    <source>
        <dbReference type="SAM" id="MobiDB-lite"/>
    </source>
</evidence>
<name>W9GN27_9MICO</name>
<dbReference type="Proteomes" id="UP000019494">
    <property type="component" value="Unassembled WGS sequence"/>
</dbReference>
<comment type="caution">
    <text evidence="2">The sequence shown here is derived from an EMBL/GenBank/DDBJ whole genome shotgun (WGS) entry which is preliminary data.</text>
</comment>
<sequence>MRGAILVGIVVMLAVTLVPTIRSLIQQQDETAALREKVAQQQVQVADLERQAALWKNPAYIEQQARERLKFVKVGEKVYTVIGAPPAKEQPQGEQAIVAAPMANDSAPWYGKLWQSVQIADRPAAGATGRTAGDAVPDSGSGAG</sequence>
<dbReference type="EMBL" id="AWQS01000124">
    <property type="protein sequence ID" value="EWT05309.1"/>
    <property type="molecule type" value="Genomic_DNA"/>
</dbReference>
<dbReference type="InterPro" id="IPR007060">
    <property type="entry name" value="FtsL/DivIC"/>
</dbReference>
<dbReference type="PATRIC" id="fig|584657.3.peg.2798"/>
<evidence type="ECO:0000313" key="2">
    <source>
        <dbReference type="EMBL" id="EWT05309.1"/>
    </source>
</evidence>
<organism evidence="2 3">
    <name type="scientific">Intrasporangium chromatireducens Q5-1</name>
    <dbReference type="NCBI Taxonomy" id="584657"/>
    <lineage>
        <taxon>Bacteria</taxon>
        <taxon>Bacillati</taxon>
        <taxon>Actinomycetota</taxon>
        <taxon>Actinomycetes</taxon>
        <taxon>Micrococcales</taxon>
        <taxon>Intrasporangiaceae</taxon>
        <taxon>Intrasporangium</taxon>
    </lineage>
</organism>
<protein>
    <submittedName>
        <fullName evidence="2">Septation ring formation regulator EzrA</fullName>
    </submittedName>
</protein>
<feature type="region of interest" description="Disordered" evidence="1">
    <location>
        <begin position="123"/>
        <end position="144"/>
    </location>
</feature>
<keyword evidence="3" id="KW-1185">Reference proteome</keyword>
<dbReference type="AlphaFoldDB" id="W9GN27"/>
<accession>W9GN27</accession>
<gene>
    <name evidence="2" type="ORF">N864_24215</name>
</gene>
<evidence type="ECO:0000313" key="3">
    <source>
        <dbReference type="Proteomes" id="UP000019494"/>
    </source>
</evidence>
<reference evidence="3" key="1">
    <citation type="submission" date="2013-08" db="EMBL/GenBank/DDBJ databases">
        <title>Intrasporangium oryzae NRRL B-24470.</title>
        <authorList>
            <person name="Liu H."/>
            <person name="Wang G."/>
        </authorList>
    </citation>
    <scope>NUCLEOTIDE SEQUENCE [LARGE SCALE GENOMIC DNA]</scope>
    <source>
        <strain evidence="3">Q5-1</strain>
    </source>
</reference>
<dbReference type="RefSeq" id="WP_240474333.1">
    <property type="nucleotide sequence ID" value="NZ_AWQS01000124.1"/>
</dbReference>